<feature type="transmembrane region" description="Helical" evidence="7">
    <location>
        <begin position="144"/>
        <end position="168"/>
    </location>
</feature>
<accession>A0A0J1CXE4</accession>
<name>A0A0J1CXE4_9BURK</name>
<evidence type="ECO:0000259" key="8">
    <source>
        <dbReference type="PROSITE" id="PS50928"/>
    </source>
</evidence>
<dbReference type="SUPFAM" id="SSF161098">
    <property type="entry name" value="MetI-like"/>
    <property type="match status" value="1"/>
</dbReference>
<feature type="domain" description="ABC transmembrane type-1" evidence="8">
    <location>
        <begin position="107"/>
        <end position="321"/>
    </location>
</feature>
<comment type="caution">
    <text evidence="9">The sequence shown here is derived from an EMBL/GenBank/DDBJ whole genome shotgun (WGS) entry which is preliminary data.</text>
</comment>
<dbReference type="GO" id="GO:0005886">
    <property type="term" value="C:plasma membrane"/>
    <property type="evidence" value="ECO:0007669"/>
    <property type="project" value="UniProtKB-SubCell"/>
</dbReference>
<sequence>MIRTLPRLFARTLSTLVIVLVSAFFITRLAYRNPAVMLAPRNADQQTIDAVAHALRLDTPWYQQLWYYVYRGPDIQGAPMGLAHWPPALGYSFRHQAGVTDLILSKVPVTLSVSLGALVISAIVSILLGVLAARRADSWIDHTLSGFAYGALSVPTFLSGMLLSYFLYFQLSMHSINVFPGSGYVALTDDPLQWARHLLLPWLTLSVAEVGMFQRVVRASMLNVLGADYVRTARAKGVPEWRVLLRHALPAALNPVITLGGLELAVIMGGAIVTEQMFGLDGVGRLAITAALDGDFPVVIGTTVFAASVFVGCTLVVDLVTRWRDPARAV</sequence>
<dbReference type="Proteomes" id="UP000035963">
    <property type="component" value="Unassembled WGS sequence"/>
</dbReference>
<feature type="transmembrane region" description="Helical" evidence="7">
    <location>
        <begin position="12"/>
        <end position="31"/>
    </location>
</feature>
<dbReference type="InterPro" id="IPR035906">
    <property type="entry name" value="MetI-like_sf"/>
</dbReference>
<keyword evidence="3" id="KW-1003">Cell membrane</keyword>
<dbReference type="PATRIC" id="fig|908627.4.peg.3510"/>
<keyword evidence="10" id="KW-1185">Reference proteome</keyword>
<dbReference type="Pfam" id="PF00528">
    <property type="entry name" value="BPD_transp_1"/>
    <property type="match status" value="1"/>
</dbReference>
<dbReference type="PANTHER" id="PTHR30465">
    <property type="entry name" value="INNER MEMBRANE ABC TRANSPORTER"/>
    <property type="match status" value="1"/>
</dbReference>
<feature type="transmembrane region" description="Helical" evidence="7">
    <location>
        <begin position="111"/>
        <end position="132"/>
    </location>
</feature>
<dbReference type="InterPro" id="IPR045621">
    <property type="entry name" value="BPD_transp_1_N"/>
</dbReference>
<dbReference type="Pfam" id="PF19300">
    <property type="entry name" value="BPD_transp_1_N"/>
    <property type="match status" value="1"/>
</dbReference>
<dbReference type="RefSeq" id="WP_047847633.1">
    <property type="nucleotide sequence ID" value="NZ_AEJF01000096.1"/>
</dbReference>
<feature type="transmembrane region" description="Helical" evidence="7">
    <location>
        <begin position="298"/>
        <end position="320"/>
    </location>
</feature>
<comment type="subcellular location">
    <subcellularLocation>
        <location evidence="1 7">Cell membrane</location>
        <topology evidence="1 7">Multi-pass membrane protein</topology>
    </subcellularLocation>
</comment>
<evidence type="ECO:0000313" key="10">
    <source>
        <dbReference type="Proteomes" id="UP000035963"/>
    </source>
</evidence>
<dbReference type="OrthoDB" id="9805855at2"/>
<evidence type="ECO:0000313" key="9">
    <source>
        <dbReference type="EMBL" id="KLU25222.1"/>
    </source>
</evidence>
<dbReference type="AlphaFoldDB" id="A0A0J1CXE4"/>
<dbReference type="Gene3D" id="1.10.3720.10">
    <property type="entry name" value="MetI-like"/>
    <property type="match status" value="1"/>
</dbReference>
<protein>
    <submittedName>
        <fullName evidence="9">Peptide ABC transporter permease</fullName>
    </submittedName>
</protein>
<keyword evidence="2 7" id="KW-0813">Transport</keyword>
<reference evidence="9 10" key="1">
    <citation type="journal article" date="2015" name="Genome Announc.">
        <title>Draft Genome Sequence of Burkholderia sp. Strain PML1(12), an Ectomycorrhizosphere-Inhabiting Bacterium with Effective Mineral-Weathering Ability.</title>
        <authorList>
            <person name="Uroz S."/>
            <person name="Oger P."/>
        </authorList>
    </citation>
    <scope>NUCLEOTIDE SEQUENCE [LARGE SCALE GENOMIC DNA]</scope>
    <source>
        <strain evidence="10">PML1(12)</strain>
    </source>
</reference>
<feature type="transmembrane region" description="Helical" evidence="7">
    <location>
        <begin position="256"/>
        <end position="278"/>
    </location>
</feature>
<proteinExistence type="inferred from homology"/>
<evidence type="ECO:0000256" key="6">
    <source>
        <dbReference type="ARBA" id="ARBA00023136"/>
    </source>
</evidence>
<gene>
    <name evidence="9" type="ORF">EOS_15740</name>
</gene>
<keyword evidence="6 7" id="KW-0472">Membrane</keyword>
<dbReference type="PANTHER" id="PTHR30465:SF0">
    <property type="entry name" value="OLIGOPEPTIDE TRANSPORT SYSTEM PERMEASE PROTEIN APPB"/>
    <property type="match status" value="1"/>
</dbReference>
<dbReference type="InterPro" id="IPR000515">
    <property type="entry name" value="MetI-like"/>
</dbReference>
<evidence type="ECO:0000256" key="5">
    <source>
        <dbReference type="ARBA" id="ARBA00022989"/>
    </source>
</evidence>
<keyword evidence="4 7" id="KW-0812">Transmembrane</keyword>
<evidence type="ECO:0000256" key="4">
    <source>
        <dbReference type="ARBA" id="ARBA00022692"/>
    </source>
</evidence>
<evidence type="ECO:0000256" key="2">
    <source>
        <dbReference type="ARBA" id="ARBA00022448"/>
    </source>
</evidence>
<keyword evidence="5 7" id="KW-1133">Transmembrane helix</keyword>
<evidence type="ECO:0000256" key="7">
    <source>
        <dbReference type="RuleBase" id="RU363032"/>
    </source>
</evidence>
<dbReference type="PROSITE" id="PS50928">
    <property type="entry name" value="ABC_TM1"/>
    <property type="match status" value="1"/>
</dbReference>
<evidence type="ECO:0000256" key="1">
    <source>
        <dbReference type="ARBA" id="ARBA00004651"/>
    </source>
</evidence>
<dbReference type="GO" id="GO:0055085">
    <property type="term" value="P:transmembrane transport"/>
    <property type="evidence" value="ECO:0007669"/>
    <property type="project" value="InterPro"/>
</dbReference>
<comment type="similarity">
    <text evidence="7">Belongs to the binding-protein-dependent transport system permease family.</text>
</comment>
<evidence type="ECO:0000256" key="3">
    <source>
        <dbReference type="ARBA" id="ARBA00022475"/>
    </source>
</evidence>
<dbReference type="EMBL" id="AEJF01000096">
    <property type="protein sequence ID" value="KLU25222.1"/>
    <property type="molecule type" value="Genomic_DNA"/>
</dbReference>
<organism evidence="9 10">
    <name type="scientific">Caballeronia mineralivorans PML1(12)</name>
    <dbReference type="NCBI Taxonomy" id="908627"/>
    <lineage>
        <taxon>Bacteria</taxon>
        <taxon>Pseudomonadati</taxon>
        <taxon>Pseudomonadota</taxon>
        <taxon>Betaproteobacteria</taxon>
        <taxon>Burkholderiales</taxon>
        <taxon>Burkholderiaceae</taxon>
        <taxon>Caballeronia</taxon>
    </lineage>
</organism>
<dbReference type="CDD" id="cd06261">
    <property type="entry name" value="TM_PBP2"/>
    <property type="match status" value="1"/>
</dbReference>